<keyword evidence="7" id="KW-0479">Metal-binding</keyword>
<feature type="region of interest" description="Disordered" evidence="13">
    <location>
        <begin position="225"/>
        <end position="249"/>
    </location>
</feature>
<evidence type="ECO:0000256" key="4">
    <source>
        <dbReference type="ARBA" id="ARBA00005984"/>
    </source>
</evidence>
<dbReference type="Pfam" id="PF00245">
    <property type="entry name" value="Alk_phosphatase"/>
    <property type="match status" value="1"/>
</dbReference>
<name>A0ABM1K982_GEKJA</name>
<reference evidence="16" key="1">
    <citation type="submission" date="2025-08" db="UniProtKB">
        <authorList>
            <consortium name="RefSeq"/>
        </authorList>
    </citation>
    <scope>IDENTIFICATION</scope>
</reference>
<keyword evidence="9 12" id="KW-0862">Zinc</keyword>
<keyword evidence="8 12" id="KW-0378">Hydrolase</keyword>
<evidence type="ECO:0000313" key="15">
    <source>
        <dbReference type="Proteomes" id="UP000694871"/>
    </source>
</evidence>
<dbReference type="SMART" id="SM00098">
    <property type="entry name" value="alkPPc"/>
    <property type="match status" value="1"/>
</dbReference>
<dbReference type="InterPro" id="IPR018299">
    <property type="entry name" value="Alkaline_phosphatase_AS"/>
</dbReference>
<accession>A0ABM1K982</accession>
<feature type="signal peptide" evidence="14">
    <location>
        <begin position="1"/>
        <end position="22"/>
    </location>
</feature>
<dbReference type="Proteomes" id="UP000694871">
    <property type="component" value="Unplaced"/>
</dbReference>
<evidence type="ECO:0000256" key="8">
    <source>
        <dbReference type="ARBA" id="ARBA00022801"/>
    </source>
</evidence>
<evidence type="ECO:0000256" key="14">
    <source>
        <dbReference type="SAM" id="SignalP"/>
    </source>
</evidence>
<evidence type="ECO:0000256" key="3">
    <source>
        <dbReference type="ARBA" id="ARBA00004609"/>
    </source>
</evidence>
<dbReference type="PANTHER" id="PTHR11596">
    <property type="entry name" value="ALKALINE PHOSPHATASE"/>
    <property type="match status" value="1"/>
</dbReference>
<dbReference type="SUPFAM" id="SSF53649">
    <property type="entry name" value="Alkaline phosphatase-like"/>
    <property type="match status" value="1"/>
</dbReference>
<comment type="catalytic activity">
    <reaction evidence="12">
        <text>a phosphate monoester + H2O = an alcohol + phosphate</text>
        <dbReference type="Rhea" id="RHEA:15017"/>
        <dbReference type="ChEBI" id="CHEBI:15377"/>
        <dbReference type="ChEBI" id="CHEBI:30879"/>
        <dbReference type="ChEBI" id="CHEBI:43474"/>
        <dbReference type="ChEBI" id="CHEBI:67140"/>
        <dbReference type="EC" id="3.1.3.1"/>
    </reaction>
</comment>
<evidence type="ECO:0000256" key="6">
    <source>
        <dbReference type="ARBA" id="ARBA00022622"/>
    </source>
</evidence>
<evidence type="ECO:0000256" key="5">
    <source>
        <dbReference type="ARBA" id="ARBA00012647"/>
    </source>
</evidence>
<evidence type="ECO:0000256" key="12">
    <source>
        <dbReference type="RuleBase" id="RU003947"/>
    </source>
</evidence>
<feature type="chain" id="PRO_5046806023" description="Alkaline phosphatase" evidence="14">
    <location>
        <begin position="23"/>
        <end position="395"/>
    </location>
</feature>
<comment type="cofactor">
    <cofactor evidence="2">
        <name>Zn(2+)</name>
        <dbReference type="ChEBI" id="CHEBI:29105"/>
    </cofactor>
</comment>
<dbReference type="PANTHER" id="PTHR11596:SF93">
    <property type="entry name" value="ALKALINE PHOSPHATASE"/>
    <property type="match status" value="1"/>
</dbReference>
<comment type="subcellular location">
    <subcellularLocation>
        <location evidence="3">Cell membrane</location>
        <topology evidence="3">Lipid-anchor</topology>
        <topology evidence="3">GPI-anchor</topology>
    </subcellularLocation>
</comment>
<dbReference type="Gene3D" id="3.40.720.10">
    <property type="entry name" value="Alkaline Phosphatase, subunit A"/>
    <property type="match status" value="1"/>
</dbReference>
<dbReference type="InterPro" id="IPR017850">
    <property type="entry name" value="Alkaline_phosphatase_core_sf"/>
</dbReference>
<feature type="non-terminal residue" evidence="16">
    <location>
        <position position="395"/>
    </location>
</feature>
<evidence type="ECO:0000313" key="16">
    <source>
        <dbReference type="RefSeq" id="XP_015270269.1"/>
    </source>
</evidence>
<dbReference type="PRINTS" id="PR00113">
    <property type="entry name" value="ALKPHPHTASE"/>
</dbReference>
<keyword evidence="6" id="KW-0449">Lipoprotein</keyword>
<proteinExistence type="inferred from homology"/>
<evidence type="ECO:0000256" key="7">
    <source>
        <dbReference type="ARBA" id="ARBA00022723"/>
    </source>
</evidence>
<dbReference type="PROSITE" id="PS00123">
    <property type="entry name" value="ALKALINE_PHOSPHATASE"/>
    <property type="match status" value="1"/>
</dbReference>
<keyword evidence="6" id="KW-0472">Membrane</keyword>
<dbReference type="InterPro" id="IPR001952">
    <property type="entry name" value="Alkaline_phosphatase"/>
</dbReference>
<organism evidence="15 16">
    <name type="scientific">Gekko japonicus</name>
    <name type="common">Schlegel's Japanese gecko</name>
    <dbReference type="NCBI Taxonomy" id="146911"/>
    <lineage>
        <taxon>Eukaryota</taxon>
        <taxon>Metazoa</taxon>
        <taxon>Chordata</taxon>
        <taxon>Craniata</taxon>
        <taxon>Vertebrata</taxon>
        <taxon>Euteleostomi</taxon>
        <taxon>Lepidosauria</taxon>
        <taxon>Squamata</taxon>
        <taxon>Bifurcata</taxon>
        <taxon>Gekkota</taxon>
        <taxon>Gekkonidae</taxon>
        <taxon>Gekkoninae</taxon>
        <taxon>Gekko</taxon>
    </lineage>
</organism>
<keyword evidence="15" id="KW-1185">Reference proteome</keyword>
<keyword evidence="6" id="KW-0336">GPI-anchor</keyword>
<keyword evidence="6" id="KW-0325">Glycoprotein</keyword>
<evidence type="ECO:0000256" key="13">
    <source>
        <dbReference type="SAM" id="MobiDB-lite"/>
    </source>
</evidence>
<evidence type="ECO:0000256" key="9">
    <source>
        <dbReference type="ARBA" id="ARBA00022833"/>
    </source>
</evidence>
<sequence>MGRLVTLGIHGLLSLCIHLSAASLEDEKDPKYWNERAGQTLQSALKLTPVAHRAKNVILFLGDGMGIPTISAARIFKGQMDGGPGEEAVLAMEEFPYVALSKTYNVDRQVSDSAGTGTAYLCGVKANAKTLGVSAAAVYDQCNTTFGNEVYSILHRAKLGGKAVGIVTTTRIQHASPGASYAHSVNRDWYADDDLPEEAIREGCKDIAYQLVHNTDINVILGGGRKYMTPRQTPDPEYPDDSKQNGTRNDGLNLIEMWMSAKEGAQYVWNKTGLEAVDENSTNYLLGLFEPKDMTYELDRDNATDPSIVEMTEAAIRVLSKNPNGFFLFVEGGKIDHGHHQGKAKQALMEAVMLDRAVERAGELTNASETLMVVTADHSHVFTFGGKTPRGNNIF</sequence>
<dbReference type="RefSeq" id="XP_015270269.1">
    <property type="nucleotide sequence ID" value="XM_015414783.1"/>
</dbReference>
<evidence type="ECO:0000256" key="10">
    <source>
        <dbReference type="ARBA" id="ARBA00022842"/>
    </source>
</evidence>
<dbReference type="GeneID" id="107113453"/>
<dbReference type="EC" id="3.1.3.1" evidence="5 12"/>
<dbReference type="CDD" id="cd16012">
    <property type="entry name" value="ALP"/>
    <property type="match status" value="1"/>
</dbReference>
<evidence type="ECO:0000256" key="2">
    <source>
        <dbReference type="ARBA" id="ARBA00001947"/>
    </source>
</evidence>
<comment type="similarity">
    <text evidence="4 11">Belongs to the alkaline phosphatase family.</text>
</comment>
<gene>
    <name evidence="16" type="primary">LOC107113453</name>
</gene>
<protein>
    <recommendedName>
        <fullName evidence="5 12">Alkaline phosphatase</fullName>
        <ecNumber evidence="5 12">3.1.3.1</ecNumber>
    </recommendedName>
</protein>
<keyword evidence="10 12" id="KW-0460">Magnesium</keyword>
<comment type="cofactor">
    <cofactor evidence="1">
        <name>Mg(2+)</name>
        <dbReference type="ChEBI" id="CHEBI:18420"/>
    </cofactor>
</comment>
<keyword evidence="14" id="KW-0732">Signal</keyword>
<evidence type="ECO:0000256" key="11">
    <source>
        <dbReference type="RuleBase" id="RU003946"/>
    </source>
</evidence>
<evidence type="ECO:0000256" key="1">
    <source>
        <dbReference type="ARBA" id="ARBA00001946"/>
    </source>
</evidence>